<reference evidence="4" key="2">
    <citation type="submission" date="2021-01" db="EMBL/GenBank/DDBJ databases">
        <authorList>
            <person name="Mieszkin S."/>
            <person name="Pouder E."/>
            <person name="Alain K."/>
        </authorList>
    </citation>
    <scope>NUCLEOTIDE SEQUENCE</scope>
    <source>
        <strain evidence="4">HW T2.11</strain>
    </source>
</reference>
<dbReference type="Proteomes" id="UP000708298">
    <property type="component" value="Unassembled WGS sequence"/>
</dbReference>
<feature type="domain" description="ABC transporter" evidence="3">
    <location>
        <begin position="262"/>
        <end position="505"/>
    </location>
</feature>
<dbReference type="InterPro" id="IPR003439">
    <property type="entry name" value="ABC_transporter-like_ATP-bd"/>
</dbReference>
<feature type="domain" description="ABC transporter" evidence="3">
    <location>
        <begin position="10"/>
        <end position="244"/>
    </location>
</feature>
<dbReference type="CDD" id="cd03215">
    <property type="entry name" value="ABC_Carb_Monos_II"/>
    <property type="match status" value="1"/>
</dbReference>
<evidence type="ECO:0000256" key="1">
    <source>
        <dbReference type="ARBA" id="ARBA00022741"/>
    </source>
</evidence>
<dbReference type="Gene3D" id="3.40.50.300">
    <property type="entry name" value="P-loop containing nucleotide triphosphate hydrolases"/>
    <property type="match status" value="2"/>
</dbReference>
<evidence type="ECO:0000256" key="2">
    <source>
        <dbReference type="ARBA" id="ARBA00022840"/>
    </source>
</evidence>
<dbReference type="Pfam" id="PF00005">
    <property type="entry name" value="ABC_tran"/>
    <property type="match status" value="2"/>
</dbReference>
<keyword evidence="2 4" id="KW-0067">ATP-binding</keyword>
<dbReference type="SUPFAM" id="SSF52540">
    <property type="entry name" value="P-loop containing nucleoside triphosphate hydrolases"/>
    <property type="match status" value="2"/>
</dbReference>
<dbReference type="EMBL" id="JAESVB010000005">
    <property type="protein sequence ID" value="MCB8876103.1"/>
    <property type="molecule type" value="Genomic_DNA"/>
</dbReference>
<evidence type="ECO:0000313" key="4">
    <source>
        <dbReference type="EMBL" id="MCB8876103.1"/>
    </source>
</evidence>
<dbReference type="PANTHER" id="PTHR43790:SF4">
    <property type="entry name" value="GUANOSINE IMPORT ATP-BINDING PROTEIN NUPO"/>
    <property type="match status" value="1"/>
</dbReference>
<protein>
    <submittedName>
        <fullName evidence="4">ABC transporter ATP-binding protein</fullName>
    </submittedName>
</protein>
<sequence>MPASSGAVAVRMQSVRKAFGDRIALDGADLSVAWGEVHALLGENGAGKSSLMNILAGFYGADSGVVEVDGRSVAFAEPRAASAAGIGMIHQHFKLVGPLTVLENLRLACGKRAGWTSHEAALSASQTMARDLGFVLPMDVRVDQLSVSEQQKVEILKVLLGGARILIMDEPTAVLAESEAAGMLDLARRLADDGRAVILITHKLRDVSATADRVTVMRAGKTVIDGASARGLSSAELARAMVGGETAVVRRGAASLSAQVVLELKGVGTAAAEHDVPLRDLNLRLHKGEILGVAGLGGNGQSELLETIIGLRAPIAGDIIMHGETAPVQPAERREAGLRFVPADRFHLGLFGSLSLAENLAVPALSGRRPEKRWWVTKGWMRGRAETSIRDYEIAGGVADTQARLLSGGNAQKLILAREFEGEFSILIVHSPVRGLDVRAAAAVQNRLLAAAARGVGVLMISEDLDEVLALSSRVAVLSHGRLSDAMPIEQTDRAELGRLILEGH</sequence>
<comment type="caution">
    <text evidence="4">The sequence shown here is derived from an EMBL/GenBank/DDBJ whole genome shotgun (WGS) entry which is preliminary data.</text>
</comment>
<evidence type="ECO:0000313" key="5">
    <source>
        <dbReference type="Proteomes" id="UP000708298"/>
    </source>
</evidence>
<dbReference type="PANTHER" id="PTHR43790">
    <property type="entry name" value="CARBOHYDRATE TRANSPORT ATP-BINDING PROTEIN MG119-RELATED"/>
    <property type="match status" value="1"/>
</dbReference>
<dbReference type="RefSeq" id="WP_227321762.1">
    <property type="nucleotide sequence ID" value="NZ_JAESVB010000005.1"/>
</dbReference>
<organism evidence="4 5">
    <name type="scientific">Acidisoma silvae</name>
    <dbReference type="NCBI Taxonomy" id="2802396"/>
    <lineage>
        <taxon>Bacteria</taxon>
        <taxon>Pseudomonadati</taxon>
        <taxon>Pseudomonadota</taxon>
        <taxon>Alphaproteobacteria</taxon>
        <taxon>Acetobacterales</taxon>
        <taxon>Acidocellaceae</taxon>
        <taxon>Acidisoma</taxon>
    </lineage>
</organism>
<evidence type="ECO:0000259" key="3">
    <source>
        <dbReference type="PROSITE" id="PS50893"/>
    </source>
</evidence>
<reference evidence="4" key="1">
    <citation type="journal article" date="2021" name="Microorganisms">
        <title>Acidisoma silvae sp. nov. and Acidisomacellulosilytica sp. nov., Two Acidophilic Bacteria Isolated from Decaying Wood, Hydrolyzing Cellulose and Producing Poly-3-hydroxybutyrate.</title>
        <authorList>
            <person name="Mieszkin S."/>
            <person name="Pouder E."/>
            <person name="Uroz S."/>
            <person name="Simon-Colin C."/>
            <person name="Alain K."/>
        </authorList>
    </citation>
    <scope>NUCLEOTIDE SEQUENCE</scope>
    <source>
        <strain evidence="4">HW T2.11</strain>
    </source>
</reference>
<dbReference type="AlphaFoldDB" id="A0A963YS52"/>
<keyword evidence="1" id="KW-0547">Nucleotide-binding</keyword>
<dbReference type="InterPro" id="IPR017871">
    <property type="entry name" value="ABC_transporter-like_CS"/>
</dbReference>
<keyword evidence="5" id="KW-1185">Reference proteome</keyword>
<name>A0A963YS52_9PROT</name>
<dbReference type="InterPro" id="IPR027417">
    <property type="entry name" value="P-loop_NTPase"/>
</dbReference>
<dbReference type="InterPro" id="IPR050107">
    <property type="entry name" value="ABC_carbohydrate_import_ATPase"/>
</dbReference>
<dbReference type="PROSITE" id="PS00211">
    <property type="entry name" value="ABC_TRANSPORTER_1"/>
    <property type="match status" value="1"/>
</dbReference>
<proteinExistence type="predicted"/>
<dbReference type="CDD" id="cd03216">
    <property type="entry name" value="ABC_Carb_Monos_I"/>
    <property type="match status" value="1"/>
</dbReference>
<dbReference type="InterPro" id="IPR003593">
    <property type="entry name" value="AAA+_ATPase"/>
</dbReference>
<dbReference type="GO" id="GO:0016887">
    <property type="term" value="F:ATP hydrolysis activity"/>
    <property type="evidence" value="ECO:0007669"/>
    <property type="project" value="InterPro"/>
</dbReference>
<dbReference type="GO" id="GO:0005524">
    <property type="term" value="F:ATP binding"/>
    <property type="evidence" value="ECO:0007669"/>
    <property type="project" value="UniProtKB-KW"/>
</dbReference>
<dbReference type="PROSITE" id="PS50893">
    <property type="entry name" value="ABC_TRANSPORTER_2"/>
    <property type="match status" value="2"/>
</dbReference>
<accession>A0A963YS52</accession>
<gene>
    <name evidence="4" type="ORF">ASILVAE211_13000</name>
</gene>
<dbReference type="SMART" id="SM00382">
    <property type="entry name" value="AAA"/>
    <property type="match status" value="2"/>
</dbReference>